<dbReference type="RefSeq" id="WP_137276192.1">
    <property type="nucleotide sequence ID" value="NZ_QKNX01000002.1"/>
</dbReference>
<feature type="region of interest" description="Disordered" evidence="1">
    <location>
        <begin position="1"/>
        <end position="22"/>
    </location>
</feature>
<keyword evidence="4" id="KW-1185">Reference proteome</keyword>
<dbReference type="Proteomes" id="UP000308037">
    <property type="component" value="Unassembled WGS sequence"/>
</dbReference>
<protein>
    <recommendedName>
        <fullName evidence="2">DUF8135 domain-containing protein</fullName>
    </recommendedName>
</protein>
<accession>A0A4U5JDC4</accession>
<evidence type="ECO:0000313" key="3">
    <source>
        <dbReference type="EMBL" id="TKR26276.1"/>
    </source>
</evidence>
<dbReference type="AlphaFoldDB" id="A0A4U5JDC4"/>
<evidence type="ECO:0000259" key="2">
    <source>
        <dbReference type="Pfam" id="PF26456"/>
    </source>
</evidence>
<reference evidence="3 4" key="1">
    <citation type="submission" date="2019-04" db="EMBL/GenBank/DDBJ databases">
        <title>Natronomonas sp. F20-122 a newhaloarchaeon isolated from a saline saltern of Isla Bacuta, Huelva, Spain.</title>
        <authorList>
            <person name="Duran-Viseras A."/>
            <person name="Sanchez-Porro C."/>
            <person name="Ventosa A."/>
        </authorList>
    </citation>
    <scope>NUCLEOTIDE SEQUENCE [LARGE SCALE GENOMIC DNA]</scope>
    <source>
        <strain evidence="3 4">F20-122</strain>
    </source>
</reference>
<dbReference type="OrthoDB" id="204982at2157"/>
<organism evidence="3 4">
    <name type="scientific">Natronomonas salsuginis</name>
    <dbReference type="NCBI Taxonomy" id="2217661"/>
    <lineage>
        <taxon>Archaea</taxon>
        <taxon>Methanobacteriati</taxon>
        <taxon>Methanobacteriota</taxon>
        <taxon>Stenosarchaea group</taxon>
        <taxon>Halobacteria</taxon>
        <taxon>Halobacteriales</taxon>
        <taxon>Natronomonadaceae</taxon>
        <taxon>Natronomonas</taxon>
    </lineage>
</organism>
<evidence type="ECO:0000256" key="1">
    <source>
        <dbReference type="SAM" id="MobiDB-lite"/>
    </source>
</evidence>
<feature type="domain" description="DUF8135" evidence="2">
    <location>
        <begin position="78"/>
        <end position="125"/>
    </location>
</feature>
<dbReference type="EMBL" id="QKNX01000002">
    <property type="protein sequence ID" value="TKR26276.1"/>
    <property type="molecule type" value="Genomic_DNA"/>
</dbReference>
<dbReference type="Pfam" id="PF26456">
    <property type="entry name" value="DUF8135"/>
    <property type="match status" value="1"/>
</dbReference>
<gene>
    <name evidence="3" type="ORF">DM868_07230</name>
</gene>
<sequence>MSDGPSDESIVRGRFDGSDPFAELDDIDAAGIETDDPFEEMEIDPVDKADVWAAIDEAGDGSDELTTALNGATEAETVVPKERYCATCEYFSKPPETACTNPGTEIVELVGVDSFRVRNCPVVERHREESVVSDAQ</sequence>
<name>A0A4U5JDC4_9EURY</name>
<dbReference type="InterPro" id="IPR058448">
    <property type="entry name" value="DUF8135"/>
</dbReference>
<evidence type="ECO:0000313" key="4">
    <source>
        <dbReference type="Proteomes" id="UP000308037"/>
    </source>
</evidence>
<proteinExistence type="predicted"/>
<comment type="caution">
    <text evidence="3">The sequence shown here is derived from an EMBL/GenBank/DDBJ whole genome shotgun (WGS) entry which is preliminary data.</text>
</comment>